<evidence type="ECO:0000256" key="2">
    <source>
        <dbReference type="SAM" id="SignalP"/>
    </source>
</evidence>
<dbReference type="WBParaSite" id="BXY_0493800.1">
    <property type="protein sequence ID" value="BXY_0493800.1"/>
    <property type="gene ID" value="BXY_0493800"/>
</dbReference>
<feature type="compositionally biased region" description="Polar residues" evidence="1">
    <location>
        <begin position="63"/>
        <end position="72"/>
    </location>
</feature>
<feature type="region of interest" description="Disordered" evidence="1">
    <location>
        <begin position="41"/>
        <end position="91"/>
    </location>
</feature>
<feature type="compositionally biased region" description="Acidic residues" evidence="1">
    <location>
        <begin position="248"/>
        <end position="264"/>
    </location>
</feature>
<feature type="chain" id="PRO_5043399900" evidence="2">
    <location>
        <begin position="16"/>
        <end position="281"/>
    </location>
</feature>
<proteinExistence type="predicted"/>
<organism evidence="3 4">
    <name type="scientific">Bursaphelenchus xylophilus</name>
    <name type="common">Pinewood nematode worm</name>
    <name type="synonym">Aphelenchoides xylophilus</name>
    <dbReference type="NCBI Taxonomy" id="6326"/>
    <lineage>
        <taxon>Eukaryota</taxon>
        <taxon>Metazoa</taxon>
        <taxon>Ecdysozoa</taxon>
        <taxon>Nematoda</taxon>
        <taxon>Chromadorea</taxon>
        <taxon>Rhabditida</taxon>
        <taxon>Tylenchina</taxon>
        <taxon>Tylenchomorpha</taxon>
        <taxon>Aphelenchoidea</taxon>
        <taxon>Aphelenchoididae</taxon>
        <taxon>Bursaphelenchus</taxon>
    </lineage>
</organism>
<evidence type="ECO:0000313" key="3">
    <source>
        <dbReference type="Proteomes" id="UP000095284"/>
    </source>
</evidence>
<feature type="compositionally biased region" description="Acidic residues" evidence="1">
    <location>
        <begin position="271"/>
        <end position="281"/>
    </location>
</feature>
<feature type="compositionally biased region" description="Low complexity" evidence="1">
    <location>
        <begin position="41"/>
        <end position="61"/>
    </location>
</feature>
<dbReference type="Gene3D" id="1.20.120.1100">
    <property type="match status" value="1"/>
</dbReference>
<feature type="compositionally biased region" description="Low complexity" evidence="1">
    <location>
        <begin position="76"/>
        <end position="88"/>
    </location>
</feature>
<sequence length="281" mass="31472">MFITVICLLILIVDGNSDLNRQIVNIGKSKFFTAKRTAHSSSTSDSTAASSPTSHSTTVSAKFSATNSTVGRSSTKRVSSTPSSSTTTAAPRFDSDDLKKAIEVFKHYSKFQNFNEVFDEIAKESPNLNRFLESLVESGTGEYHRLMRKMSPTASEFFKEVYLSTAAYGVEIIESFKLLDKGVQEEISGYYPKFTQFFKSKLFESVFYDVRLKKALEEEAAKKRASAKPKLQRTVNQTISRLEHSSEDIGDDDEDTIDPYDEEGDQKVDDIEGSEIYPEDD</sequence>
<accession>A0A1I7RW25</accession>
<dbReference type="AlphaFoldDB" id="A0A1I7RW25"/>
<reference evidence="4" key="1">
    <citation type="submission" date="2016-11" db="UniProtKB">
        <authorList>
            <consortium name="WormBaseParasite"/>
        </authorList>
    </citation>
    <scope>IDENTIFICATION</scope>
</reference>
<keyword evidence="2" id="KW-0732">Signal</keyword>
<feature type="signal peptide" evidence="2">
    <location>
        <begin position="1"/>
        <end position="15"/>
    </location>
</feature>
<feature type="region of interest" description="Disordered" evidence="1">
    <location>
        <begin position="226"/>
        <end position="281"/>
    </location>
</feature>
<evidence type="ECO:0000313" key="4">
    <source>
        <dbReference type="WBParaSite" id="BXY_0493800.1"/>
    </source>
</evidence>
<dbReference type="Proteomes" id="UP000095284">
    <property type="component" value="Unplaced"/>
</dbReference>
<name>A0A1I7RW25_BURXY</name>
<evidence type="ECO:0000256" key="1">
    <source>
        <dbReference type="SAM" id="MobiDB-lite"/>
    </source>
</evidence>
<protein>
    <submittedName>
        <fullName evidence="4">Uncharacterized protein</fullName>
    </submittedName>
</protein>